<name>A0AA40FWT4_9HYME</name>
<keyword evidence="3" id="KW-1185">Reference proteome</keyword>
<proteinExistence type="predicted"/>
<organism evidence="2 3">
    <name type="scientific">Melipona bicolor</name>
    <dbReference type="NCBI Taxonomy" id="60889"/>
    <lineage>
        <taxon>Eukaryota</taxon>
        <taxon>Metazoa</taxon>
        <taxon>Ecdysozoa</taxon>
        <taxon>Arthropoda</taxon>
        <taxon>Hexapoda</taxon>
        <taxon>Insecta</taxon>
        <taxon>Pterygota</taxon>
        <taxon>Neoptera</taxon>
        <taxon>Endopterygota</taxon>
        <taxon>Hymenoptera</taxon>
        <taxon>Apocrita</taxon>
        <taxon>Aculeata</taxon>
        <taxon>Apoidea</taxon>
        <taxon>Anthophila</taxon>
        <taxon>Apidae</taxon>
        <taxon>Melipona</taxon>
    </lineage>
</organism>
<dbReference type="EMBL" id="JAHYIQ010000013">
    <property type="protein sequence ID" value="KAK1126823.1"/>
    <property type="molecule type" value="Genomic_DNA"/>
</dbReference>
<evidence type="ECO:0000313" key="3">
    <source>
        <dbReference type="Proteomes" id="UP001177670"/>
    </source>
</evidence>
<accession>A0AA40FWT4</accession>
<protein>
    <submittedName>
        <fullName evidence="2">Uncharacterized protein</fullName>
    </submittedName>
</protein>
<dbReference type="AlphaFoldDB" id="A0AA40FWT4"/>
<feature type="region of interest" description="Disordered" evidence="1">
    <location>
        <begin position="53"/>
        <end position="127"/>
    </location>
</feature>
<reference evidence="2" key="1">
    <citation type="submission" date="2021-10" db="EMBL/GenBank/DDBJ databases">
        <title>Melipona bicolor Genome sequencing and assembly.</title>
        <authorList>
            <person name="Araujo N.S."/>
            <person name="Arias M.C."/>
        </authorList>
    </citation>
    <scope>NUCLEOTIDE SEQUENCE</scope>
    <source>
        <strain evidence="2">USP_2M_L1-L4_2017</strain>
        <tissue evidence="2">Whole body</tissue>
    </source>
</reference>
<feature type="compositionally biased region" description="Acidic residues" evidence="1">
    <location>
        <begin position="193"/>
        <end position="207"/>
    </location>
</feature>
<comment type="caution">
    <text evidence="2">The sequence shown here is derived from an EMBL/GenBank/DDBJ whole genome shotgun (WGS) entry which is preliminary data.</text>
</comment>
<feature type="compositionally biased region" description="Basic and acidic residues" evidence="1">
    <location>
        <begin position="80"/>
        <end position="127"/>
    </location>
</feature>
<sequence>MVKILAISIQLARVIPFYYRKLGCCPSCDQPRHGRNRSRKEDTVPADLLCRETSTRERKKENEERDTCCTHTPTHTHTRIHGDGERRDGQSEEPRREAIIDPACAKRKEARAISRSREPKANKEDVQGFRDGVAASLAAGSPNLVQRGLRRRRSRLTRCQPRFHGEGLDGRRPGGGNHKATIRRVDARRRSENEDEEEEEEEEEDETEKDKKRTGTKEAEKEKEDEKMAAGLPMRPGSVSVNLT</sequence>
<evidence type="ECO:0000256" key="1">
    <source>
        <dbReference type="SAM" id="MobiDB-lite"/>
    </source>
</evidence>
<feature type="compositionally biased region" description="Basic and acidic residues" evidence="1">
    <location>
        <begin position="163"/>
        <end position="172"/>
    </location>
</feature>
<feature type="compositionally biased region" description="Basic and acidic residues" evidence="1">
    <location>
        <begin position="208"/>
        <end position="228"/>
    </location>
</feature>
<evidence type="ECO:0000313" key="2">
    <source>
        <dbReference type="EMBL" id="KAK1126823.1"/>
    </source>
</evidence>
<feature type="compositionally biased region" description="Basic and acidic residues" evidence="1">
    <location>
        <begin position="183"/>
        <end position="192"/>
    </location>
</feature>
<feature type="compositionally biased region" description="Basic and acidic residues" evidence="1">
    <location>
        <begin position="53"/>
        <end position="68"/>
    </location>
</feature>
<dbReference type="Proteomes" id="UP001177670">
    <property type="component" value="Unassembled WGS sequence"/>
</dbReference>
<feature type="region of interest" description="Disordered" evidence="1">
    <location>
        <begin position="144"/>
        <end position="244"/>
    </location>
</feature>
<gene>
    <name evidence="2" type="ORF">K0M31_004445</name>
</gene>